<dbReference type="GO" id="GO:0007166">
    <property type="term" value="P:cell surface receptor signaling pathway"/>
    <property type="evidence" value="ECO:0007669"/>
    <property type="project" value="InterPro"/>
</dbReference>
<dbReference type="Gene3D" id="1.10.510.10">
    <property type="entry name" value="Transferase(Phosphotransferase) domain 1"/>
    <property type="match status" value="1"/>
</dbReference>
<name>M8BKX8_AEGTA</name>
<dbReference type="Gene3D" id="1.20.930.20">
    <property type="entry name" value="Adaptor protein Cbl, N-terminal domain"/>
    <property type="match status" value="1"/>
</dbReference>
<proteinExistence type="predicted"/>
<reference evidence="2" key="1">
    <citation type="submission" date="2015-06" db="UniProtKB">
        <authorList>
            <consortium name="EnsemblPlants"/>
        </authorList>
    </citation>
    <scope>IDENTIFICATION</scope>
</reference>
<dbReference type="GO" id="GO:0005524">
    <property type="term" value="F:ATP binding"/>
    <property type="evidence" value="ECO:0007669"/>
    <property type="project" value="InterPro"/>
</dbReference>
<dbReference type="SMART" id="SM00220">
    <property type="entry name" value="S_TKc"/>
    <property type="match status" value="1"/>
</dbReference>
<dbReference type="AlphaFoldDB" id="M8BKX8"/>
<organism evidence="2">
    <name type="scientific">Aegilops tauschii</name>
    <name type="common">Tausch's goatgrass</name>
    <name type="synonym">Aegilops squarrosa</name>
    <dbReference type="NCBI Taxonomy" id="37682"/>
    <lineage>
        <taxon>Eukaryota</taxon>
        <taxon>Viridiplantae</taxon>
        <taxon>Streptophyta</taxon>
        <taxon>Embryophyta</taxon>
        <taxon>Tracheophyta</taxon>
        <taxon>Spermatophyta</taxon>
        <taxon>Magnoliopsida</taxon>
        <taxon>Liliopsida</taxon>
        <taxon>Poales</taxon>
        <taxon>Poaceae</taxon>
        <taxon>BOP clade</taxon>
        <taxon>Pooideae</taxon>
        <taxon>Triticodae</taxon>
        <taxon>Triticeae</taxon>
        <taxon>Triticinae</taxon>
        <taxon>Aegilops</taxon>
    </lineage>
</organism>
<dbReference type="PANTHER" id="PTHR47975">
    <property type="entry name" value="S-LOCUS LECTIN KINASE FAMILY PROTEIN"/>
    <property type="match status" value="1"/>
</dbReference>
<feature type="compositionally biased region" description="Polar residues" evidence="1">
    <location>
        <begin position="122"/>
        <end position="131"/>
    </location>
</feature>
<dbReference type="InterPro" id="IPR008271">
    <property type="entry name" value="Ser/Thr_kinase_AS"/>
</dbReference>
<dbReference type="CDD" id="cd21037">
    <property type="entry name" value="MLKL_NTD"/>
    <property type="match status" value="1"/>
</dbReference>
<accession>M8BKX8</accession>
<protein>
    <submittedName>
        <fullName evidence="2">Cysteine-rich receptor-like protein kinase 8</fullName>
    </submittedName>
</protein>
<dbReference type="InterPro" id="IPR000719">
    <property type="entry name" value="Prot_kinase_dom"/>
</dbReference>
<dbReference type="PROSITE" id="PS50011">
    <property type="entry name" value="PROTEIN_KINASE_DOM"/>
    <property type="match status" value="1"/>
</dbReference>
<dbReference type="SUPFAM" id="SSF56112">
    <property type="entry name" value="Protein kinase-like (PK-like)"/>
    <property type="match status" value="1"/>
</dbReference>
<dbReference type="Pfam" id="PF00069">
    <property type="entry name" value="Pkinase"/>
    <property type="match status" value="1"/>
</dbReference>
<evidence type="ECO:0000313" key="2">
    <source>
        <dbReference type="EnsemblPlants" id="EMT25635"/>
    </source>
</evidence>
<dbReference type="InterPro" id="IPR059179">
    <property type="entry name" value="MLKL-like_MCAfunc"/>
</dbReference>
<dbReference type="GO" id="GO:0004672">
    <property type="term" value="F:protein kinase activity"/>
    <property type="evidence" value="ECO:0007669"/>
    <property type="project" value="InterPro"/>
</dbReference>
<evidence type="ECO:0000256" key="1">
    <source>
        <dbReference type="SAM" id="MobiDB-lite"/>
    </source>
</evidence>
<dbReference type="EnsemblPlants" id="EMT25635">
    <property type="protein sequence ID" value="EMT25635"/>
    <property type="gene ID" value="F775_33133"/>
</dbReference>
<dbReference type="PROSITE" id="PS00108">
    <property type="entry name" value="PROTEIN_KINASE_ST"/>
    <property type="match status" value="1"/>
</dbReference>
<sequence>MADITLGSVERVVKVALAIKTAVETAKQNKKDCVEIGKLAAHVSSHTERLKEKTEVMEDPAMRDTLEAMANCLDDALLLIDTCHGKCFLLRYLKLQLGAFAVDVDIKIALDKLVTQYAGQAENPQSSQPRTDQARPGVRKNDKGKTMVATVRRAESDPLSGIAQFSLSQLEAATNDFSEDSYVERGYYKGVLLHNGLDVVAAIKKFPVSNDLELQHELNIRAKLEHRNIVKLLGYAKVEKRLCFLVEEYMSNAKSLENIIINGMSSTSRLDWPSCFKIIQGIAKGLHYLHKKWVLYMDLKPNNILVRSDMDPVIINFGSSVVLDGDDDTISGDTLAGTLGYIAPEKISRANVSLKSDVFSFGVILIQIITGRRLSSYDDIPEWSSIEMIRSMKGLFDPALADESQLMKINRCREVGLKCIEWDPKCRPTMADVLEMLNS</sequence>
<dbReference type="Gene3D" id="3.30.200.20">
    <property type="entry name" value="Phosphorylase Kinase, domain 1"/>
    <property type="match status" value="1"/>
</dbReference>
<dbReference type="InterPro" id="IPR011009">
    <property type="entry name" value="Kinase-like_dom_sf"/>
</dbReference>
<dbReference type="PANTHER" id="PTHR47975:SF13">
    <property type="entry name" value="OS06G0142650 PROTEIN"/>
    <property type="match status" value="1"/>
</dbReference>
<feature type="region of interest" description="Disordered" evidence="1">
    <location>
        <begin position="119"/>
        <end position="146"/>
    </location>
</feature>
<dbReference type="InterPro" id="IPR036537">
    <property type="entry name" value="Adaptor_Cbl_N_dom_sf"/>
</dbReference>